<organism evidence="1 2">
    <name type="scientific">Paraburkholderia sediminicola</name>
    <dbReference type="NCBI Taxonomy" id="458836"/>
    <lineage>
        <taxon>Bacteria</taxon>
        <taxon>Pseudomonadati</taxon>
        <taxon>Pseudomonadota</taxon>
        <taxon>Betaproteobacteria</taxon>
        <taxon>Burkholderiales</taxon>
        <taxon>Burkholderiaceae</taxon>
        <taxon>Paraburkholderia</taxon>
    </lineage>
</organism>
<evidence type="ECO:0000313" key="1">
    <source>
        <dbReference type="EMBL" id="CAB3736078.1"/>
    </source>
</evidence>
<gene>
    <name evidence="1" type="ORF">LMG24238_06193</name>
</gene>
<proteinExistence type="predicted"/>
<dbReference type="EMBL" id="CADIKC010000011">
    <property type="protein sequence ID" value="CAB3736078.1"/>
    <property type="molecule type" value="Genomic_DNA"/>
</dbReference>
<evidence type="ECO:0000313" key="2">
    <source>
        <dbReference type="Proteomes" id="UP000494255"/>
    </source>
</evidence>
<keyword evidence="2" id="KW-1185">Reference proteome</keyword>
<protein>
    <submittedName>
        <fullName evidence="1">Uncharacterized protein</fullName>
    </submittedName>
</protein>
<accession>A0A6J5CG22</accession>
<dbReference type="AlphaFoldDB" id="A0A6J5CG22"/>
<sequence>MEVLFAADVAVKEAVPAVVSRHRSAGVLTWGLLQLIEAEVFAEIAATGKHSSGILAMLSAPVTLEYLKVGRAVSFDGHDFVPPMFGAIEQAWRHVN</sequence>
<dbReference type="RefSeq" id="WP_175053815.1">
    <property type="nucleotide sequence ID" value="NZ_CADIKC010000011.1"/>
</dbReference>
<dbReference type="Proteomes" id="UP000494255">
    <property type="component" value="Unassembled WGS sequence"/>
</dbReference>
<dbReference type="Pfam" id="PF10616">
    <property type="entry name" value="DUF2471"/>
    <property type="match status" value="1"/>
</dbReference>
<reference evidence="1 2" key="1">
    <citation type="submission" date="2020-04" db="EMBL/GenBank/DDBJ databases">
        <authorList>
            <person name="De Canck E."/>
        </authorList>
    </citation>
    <scope>NUCLEOTIDE SEQUENCE [LARGE SCALE GENOMIC DNA]</scope>
    <source>
        <strain evidence="1 2">LMG 24238</strain>
    </source>
</reference>
<name>A0A6J5CG22_9BURK</name>
<dbReference type="GeneID" id="97044771"/>
<dbReference type="InterPro" id="IPR018894">
    <property type="entry name" value="DUF2471"/>
</dbReference>